<feature type="signal peptide" evidence="2">
    <location>
        <begin position="1"/>
        <end position="18"/>
    </location>
</feature>
<name>A0A417Y581_9ACTN</name>
<keyword evidence="4" id="KW-1185">Reference proteome</keyword>
<proteinExistence type="predicted"/>
<evidence type="ECO:0000313" key="3">
    <source>
        <dbReference type="EMBL" id="RHW27726.1"/>
    </source>
</evidence>
<feature type="chain" id="PRO_5038558760" description="Lipoprotein" evidence="2">
    <location>
        <begin position="19"/>
        <end position="163"/>
    </location>
</feature>
<protein>
    <recommendedName>
        <fullName evidence="5">Lipoprotein</fullName>
    </recommendedName>
</protein>
<evidence type="ECO:0000313" key="4">
    <source>
        <dbReference type="Proteomes" id="UP000283644"/>
    </source>
</evidence>
<dbReference type="AlphaFoldDB" id="A0A417Y581"/>
<dbReference type="PROSITE" id="PS51257">
    <property type="entry name" value="PROKAR_LIPOPROTEIN"/>
    <property type="match status" value="1"/>
</dbReference>
<dbReference type="EMBL" id="QXGH01000012">
    <property type="protein sequence ID" value="RHW27726.1"/>
    <property type="molecule type" value="Genomic_DNA"/>
</dbReference>
<dbReference type="Proteomes" id="UP000283644">
    <property type="component" value="Unassembled WGS sequence"/>
</dbReference>
<sequence>MKILLSAAATAVALAALAGCSGDDTTTAEDPESTTPATSDPTDSPTVGSYPELEATDYTYVLEQICYCPIAGPVKVTVEDGEVTSAVYAKGGRGLEKGDDAPDYLWITINDVIAKANDTKADKVDVTWPEGQDWPTSVAVDQVERATDDEVTYVVRNVQLSEG</sequence>
<comment type="caution">
    <text evidence="3">The sequence shown here is derived from an EMBL/GenBank/DDBJ whole genome shotgun (WGS) entry which is preliminary data.</text>
</comment>
<dbReference type="RefSeq" id="WP_118924656.1">
    <property type="nucleotide sequence ID" value="NZ_QXGH01000012.1"/>
</dbReference>
<organism evidence="3 4">
    <name type="scientific">Nocardioides immobilis</name>
    <dbReference type="NCBI Taxonomy" id="2049295"/>
    <lineage>
        <taxon>Bacteria</taxon>
        <taxon>Bacillati</taxon>
        <taxon>Actinomycetota</taxon>
        <taxon>Actinomycetes</taxon>
        <taxon>Propionibacteriales</taxon>
        <taxon>Nocardioidaceae</taxon>
        <taxon>Nocardioides</taxon>
    </lineage>
</organism>
<evidence type="ECO:0000256" key="1">
    <source>
        <dbReference type="SAM" id="MobiDB-lite"/>
    </source>
</evidence>
<reference evidence="3 4" key="1">
    <citation type="submission" date="2018-09" db="EMBL/GenBank/DDBJ databases">
        <title>Genome sequencing of Nocardioides immobilis CCTCC AB 2017083 for comparison to Nocardioides silvaticus.</title>
        <authorList>
            <person name="Li C."/>
            <person name="Wang G."/>
        </authorList>
    </citation>
    <scope>NUCLEOTIDE SEQUENCE [LARGE SCALE GENOMIC DNA]</scope>
    <source>
        <strain evidence="3 4">CCTCC AB 2017083</strain>
    </source>
</reference>
<keyword evidence="2" id="KW-0732">Signal</keyword>
<dbReference type="InterPro" id="IPR046172">
    <property type="entry name" value="DUF6174"/>
</dbReference>
<dbReference type="Pfam" id="PF19671">
    <property type="entry name" value="DUF6174"/>
    <property type="match status" value="1"/>
</dbReference>
<gene>
    <name evidence="3" type="ORF">D0Z08_08695</name>
</gene>
<evidence type="ECO:0008006" key="5">
    <source>
        <dbReference type="Google" id="ProtNLM"/>
    </source>
</evidence>
<feature type="compositionally biased region" description="Low complexity" evidence="1">
    <location>
        <begin position="33"/>
        <end position="46"/>
    </location>
</feature>
<evidence type="ECO:0000256" key="2">
    <source>
        <dbReference type="SAM" id="SignalP"/>
    </source>
</evidence>
<accession>A0A417Y581</accession>
<feature type="region of interest" description="Disordered" evidence="1">
    <location>
        <begin position="23"/>
        <end position="50"/>
    </location>
</feature>
<dbReference type="OrthoDB" id="3788332at2"/>